<evidence type="ECO:0000313" key="3">
    <source>
        <dbReference type="Proteomes" id="UP000317650"/>
    </source>
</evidence>
<dbReference type="InterPro" id="IPR035441">
    <property type="entry name" value="TFIIS/LEDGF_dom_sf"/>
</dbReference>
<dbReference type="InterPro" id="IPR044204">
    <property type="entry name" value="IWS1/2"/>
</dbReference>
<dbReference type="EMBL" id="PYDT01000009">
    <property type="protein sequence ID" value="THU51806.1"/>
    <property type="molecule type" value="Genomic_DNA"/>
</dbReference>
<evidence type="ECO:0008006" key="4">
    <source>
        <dbReference type="Google" id="ProtNLM"/>
    </source>
</evidence>
<dbReference type="PANTHER" id="PTHR47350">
    <property type="entry name" value="PROTEIN IWS1 HOMOLOG 1"/>
    <property type="match status" value="1"/>
</dbReference>
<protein>
    <recommendedName>
        <fullName evidence="4">TFIIS N-terminal domain-containing protein</fullName>
    </recommendedName>
</protein>
<sequence>MAFGNDGLLDEDGVTLMVSDMPSGRERSLKPADRVDVDGNVDGRSWRWGRSPTPVMNSTNECKGGKPRKRLIMKSGNEGPPHCSGGPMAAFSDEGLDKSGNVELSLKKKRKGTPSTKQGKVGSEKERRLSSSSKGNRPFGSGSKNTIARGELEAEEGEEDDEIQQLFNGGGKKKKNEKSHAEISLLVEHVIAELEVVTEEDAELNRQNKPAINKLRKLPLLVEALSNLQRTGQAATRQHVSVPEALPLDFVVRPRSLVDPEEVRAQAKQVMHDQHRLKINKKLRQLKTSKKRQLQALKPSSEGRGIVITMISVVCEGCHKMFELERCSRVKDHSALLDIMVNG</sequence>
<dbReference type="AlphaFoldDB" id="A0A4V4H4E8"/>
<dbReference type="GO" id="GO:0009742">
    <property type="term" value="P:brassinosteroid mediated signaling pathway"/>
    <property type="evidence" value="ECO:0007669"/>
    <property type="project" value="InterPro"/>
</dbReference>
<gene>
    <name evidence="2" type="ORF">C4D60_Mb06t34920</name>
</gene>
<dbReference type="PANTHER" id="PTHR47350:SF4">
    <property type="entry name" value="PROTEIN IWS1 HOMOLOG 1"/>
    <property type="match status" value="1"/>
</dbReference>
<evidence type="ECO:0000256" key="1">
    <source>
        <dbReference type="SAM" id="MobiDB-lite"/>
    </source>
</evidence>
<feature type="compositionally biased region" description="Basic and acidic residues" evidence="1">
    <location>
        <begin position="23"/>
        <end position="37"/>
    </location>
</feature>
<accession>A0A4V4H4E8</accession>
<dbReference type="STRING" id="52838.A0A4V4H4E8"/>
<evidence type="ECO:0000313" key="2">
    <source>
        <dbReference type="EMBL" id="THU51806.1"/>
    </source>
</evidence>
<dbReference type="Proteomes" id="UP000317650">
    <property type="component" value="Chromosome 6"/>
</dbReference>
<dbReference type="Gene3D" id="1.20.930.10">
    <property type="entry name" value="Conserved domain common to transcription factors TFIIS, elongin A, CRSP70"/>
    <property type="match status" value="1"/>
</dbReference>
<organism evidence="2 3">
    <name type="scientific">Musa balbisiana</name>
    <name type="common">Banana</name>
    <dbReference type="NCBI Taxonomy" id="52838"/>
    <lineage>
        <taxon>Eukaryota</taxon>
        <taxon>Viridiplantae</taxon>
        <taxon>Streptophyta</taxon>
        <taxon>Embryophyta</taxon>
        <taxon>Tracheophyta</taxon>
        <taxon>Spermatophyta</taxon>
        <taxon>Magnoliopsida</taxon>
        <taxon>Liliopsida</taxon>
        <taxon>Zingiberales</taxon>
        <taxon>Musaceae</taxon>
        <taxon>Musa</taxon>
    </lineage>
</organism>
<comment type="caution">
    <text evidence="2">The sequence shown here is derived from an EMBL/GenBank/DDBJ whole genome shotgun (WGS) entry which is preliminary data.</text>
</comment>
<proteinExistence type="predicted"/>
<name>A0A4V4H4E8_MUSBA</name>
<reference evidence="2 3" key="1">
    <citation type="journal article" date="2019" name="Nat. Plants">
        <title>Genome sequencing of Musa balbisiana reveals subgenome evolution and function divergence in polyploid bananas.</title>
        <authorList>
            <person name="Yao X."/>
        </authorList>
    </citation>
    <scope>NUCLEOTIDE SEQUENCE [LARGE SCALE GENOMIC DNA]</scope>
    <source>
        <strain evidence="3">cv. DH-PKW</strain>
        <tissue evidence="2">Leaves</tissue>
    </source>
</reference>
<dbReference type="GO" id="GO:0032784">
    <property type="term" value="P:regulation of DNA-templated transcription elongation"/>
    <property type="evidence" value="ECO:0007669"/>
    <property type="project" value="InterPro"/>
</dbReference>
<keyword evidence="3" id="KW-1185">Reference proteome</keyword>
<feature type="region of interest" description="Disordered" evidence="1">
    <location>
        <begin position="22"/>
        <end position="146"/>
    </location>
</feature>